<dbReference type="PANTHER" id="PTHR43447">
    <property type="entry name" value="ALPHA-AMYLASE"/>
    <property type="match status" value="1"/>
</dbReference>
<evidence type="ECO:0000256" key="2">
    <source>
        <dbReference type="ARBA" id="ARBA00030238"/>
    </source>
</evidence>
<dbReference type="AlphaFoldDB" id="A0A9Q0K958"/>
<dbReference type="InterPro" id="IPR017853">
    <property type="entry name" value="GH"/>
</dbReference>
<organism evidence="3 4">
    <name type="scientific">Protea cynaroides</name>
    <dbReference type="NCBI Taxonomy" id="273540"/>
    <lineage>
        <taxon>Eukaryota</taxon>
        <taxon>Viridiplantae</taxon>
        <taxon>Streptophyta</taxon>
        <taxon>Embryophyta</taxon>
        <taxon>Tracheophyta</taxon>
        <taxon>Spermatophyta</taxon>
        <taxon>Magnoliopsida</taxon>
        <taxon>Proteales</taxon>
        <taxon>Proteaceae</taxon>
        <taxon>Protea</taxon>
    </lineage>
</organism>
<comment type="similarity">
    <text evidence="1">Belongs to the glycosyl hydrolase 13 family.</text>
</comment>
<accession>A0A9Q0K958</accession>
<proteinExistence type="inferred from homology"/>
<protein>
    <recommendedName>
        <fullName evidence="2">1,4-alpha-D-glucan glucanohydrolase</fullName>
    </recommendedName>
</protein>
<comment type="caution">
    <text evidence="3">The sequence shown here is derived from an EMBL/GenBank/DDBJ whole genome shotgun (WGS) entry which is preliminary data.</text>
</comment>
<dbReference type="OrthoDB" id="550577at2759"/>
<dbReference type="Proteomes" id="UP001141806">
    <property type="component" value="Unassembled WGS sequence"/>
</dbReference>
<reference evidence="3" key="1">
    <citation type="journal article" date="2023" name="Plant J.">
        <title>The genome of the king protea, Protea cynaroides.</title>
        <authorList>
            <person name="Chang J."/>
            <person name="Duong T.A."/>
            <person name="Schoeman C."/>
            <person name="Ma X."/>
            <person name="Roodt D."/>
            <person name="Barker N."/>
            <person name="Li Z."/>
            <person name="Van de Peer Y."/>
            <person name="Mizrachi E."/>
        </authorList>
    </citation>
    <scope>NUCLEOTIDE SEQUENCE</scope>
    <source>
        <tissue evidence="3">Young leaves</tissue>
    </source>
</reference>
<evidence type="ECO:0000313" key="3">
    <source>
        <dbReference type="EMBL" id="KAJ4966167.1"/>
    </source>
</evidence>
<sequence length="200" mass="21916">MAGKTLYPIESLSVSSIKEKCFRGVPTKTSMKYSPNPRVTSDSREATRLPVESSVLDSSAAVGAETCLSTGNCCFWAINLASVFRDPLWDASPPTTYPSISSCWYNFNNGKVNSQTWMTVASGPSFICSDDTKYSDGIGNPDTGADFGGSPDIDHLNPRVQRELSNWMNWLKTEVWRFGILLPTGKMGNQSLTKIHTVVN</sequence>
<dbReference type="EMBL" id="JAMYWD010000007">
    <property type="protein sequence ID" value="KAJ4966167.1"/>
    <property type="molecule type" value="Genomic_DNA"/>
</dbReference>
<evidence type="ECO:0000313" key="4">
    <source>
        <dbReference type="Proteomes" id="UP001141806"/>
    </source>
</evidence>
<keyword evidence="4" id="KW-1185">Reference proteome</keyword>
<dbReference type="Gene3D" id="3.20.20.80">
    <property type="entry name" value="Glycosidases"/>
    <property type="match status" value="1"/>
</dbReference>
<gene>
    <name evidence="3" type="ORF">NE237_018016</name>
</gene>
<name>A0A9Q0K958_9MAGN</name>
<evidence type="ECO:0000256" key="1">
    <source>
        <dbReference type="ARBA" id="ARBA00008061"/>
    </source>
</evidence>
<dbReference type="SUPFAM" id="SSF51445">
    <property type="entry name" value="(Trans)glycosidases"/>
    <property type="match status" value="1"/>
</dbReference>